<dbReference type="AlphaFoldDB" id="A0A518DFE4"/>
<evidence type="ECO:0000313" key="3">
    <source>
        <dbReference type="Proteomes" id="UP000317429"/>
    </source>
</evidence>
<keyword evidence="3" id="KW-1185">Reference proteome</keyword>
<dbReference type="Proteomes" id="UP000317429">
    <property type="component" value="Chromosome"/>
</dbReference>
<dbReference type="KEGG" id="pnd:Pla175_36070"/>
<organism evidence="2 3">
    <name type="scientific">Pirellulimonas nuda</name>
    <dbReference type="NCBI Taxonomy" id="2528009"/>
    <lineage>
        <taxon>Bacteria</taxon>
        <taxon>Pseudomonadati</taxon>
        <taxon>Planctomycetota</taxon>
        <taxon>Planctomycetia</taxon>
        <taxon>Pirellulales</taxon>
        <taxon>Lacipirellulaceae</taxon>
        <taxon>Pirellulimonas</taxon>
    </lineage>
</organism>
<sequence>MRDTAGKMGQTVRHVSVGGPQKPKNRRHLLDRLPVGNLE</sequence>
<evidence type="ECO:0000256" key="1">
    <source>
        <dbReference type="SAM" id="MobiDB-lite"/>
    </source>
</evidence>
<accession>A0A518DFE4</accession>
<protein>
    <submittedName>
        <fullName evidence="2">Uncharacterized protein</fullName>
    </submittedName>
</protein>
<reference evidence="2 3" key="1">
    <citation type="submission" date="2019-02" db="EMBL/GenBank/DDBJ databases">
        <title>Deep-cultivation of Planctomycetes and their phenomic and genomic characterization uncovers novel biology.</title>
        <authorList>
            <person name="Wiegand S."/>
            <person name="Jogler M."/>
            <person name="Boedeker C."/>
            <person name="Pinto D."/>
            <person name="Vollmers J."/>
            <person name="Rivas-Marin E."/>
            <person name="Kohn T."/>
            <person name="Peeters S.H."/>
            <person name="Heuer A."/>
            <person name="Rast P."/>
            <person name="Oberbeckmann S."/>
            <person name="Bunk B."/>
            <person name="Jeske O."/>
            <person name="Meyerdierks A."/>
            <person name="Storesund J.E."/>
            <person name="Kallscheuer N."/>
            <person name="Luecker S."/>
            <person name="Lage O.M."/>
            <person name="Pohl T."/>
            <person name="Merkel B.J."/>
            <person name="Hornburger P."/>
            <person name="Mueller R.-W."/>
            <person name="Bruemmer F."/>
            <person name="Labrenz M."/>
            <person name="Spormann A.M."/>
            <person name="Op den Camp H."/>
            <person name="Overmann J."/>
            <person name="Amann R."/>
            <person name="Jetten M.S.M."/>
            <person name="Mascher T."/>
            <person name="Medema M.H."/>
            <person name="Devos D.P."/>
            <person name="Kaster A.-K."/>
            <person name="Ovreas L."/>
            <person name="Rohde M."/>
            <person name="Galperin M.Y."/>
            <person name="Jogler C."/>
        </authorList>
    </citation>
    <scope>NUCLEOTIDE SEQUENCE [LARGE SCALE GENOMIC DNA]</scope>
    <source>
        <strain evidence="2 3">Pla175</strain>
    </source>
</reference>
<feature type="region of interest" description="Disordered" evidence="1">
    <location>
        <begin position="1"/>
        <end position="39"/>
    </location>
</feature>
<evidence type="ECO:0000313" key="2">
    <source>
        <dbReference type="EMBL" id="QDU90205.1"/>
    </source>
</evidence>
<name>A0A518DFE4_9BACT</name>
<gene>
    <name evidence="2" type="ORF">Pla175_36070</name>
</gene>
<proteinExistence type="predicted"/>
<dbReference type="EMBL" id="CP036291">
    <property type="protein sequence ID" value="QDU90205.1"/>
    <property type="molecule type" value="Genomic_DNA"/>
</dbReference>